<keyword evidence="2 4" id="KW-0238">DNA-binding</keyword>
<keyword evidence="1" id="KW-0805">Transcription regulation</keyword>
<organism evidence="6 7">
    <name type="scientific">Leifsonia williamsii</name>
    <dbReference type="NCBI Taxonomy" id="3035919"/>
    <lineage>
        <taxon>Bacteria</taxon>
        <taxon>Bacillati</taxon>
        <taxon>Actinomycetota</taxon>
        <taxon>Actinomycetes</taxon>
        <taxon>Micrococcales</taxon>
        <taxon>Microbacteriaceae</taxon>
        <taxon>Leifsonia</taxon>
    </lineage>
</organism>
<feature type="DNA-binding region" description="H-T-H motif" evidence="4">
    <location>
        <begin position="31"/>
        <end position="50"/>
    </location>
</feature>
<sequence length="212" mass="23194">MVKQARARITRDAIVAGAAEVFRRRGYGSASVAEIAAESGMTKGALYFHFVSKDDLARAVIEEQHRRTMTAVAATLEEGRPALETMVVLCLGLAEQLQADRVVQAGVRLTTDVSTFEQPVADPYRDWMRTLAELTRRGIAEGDLRPEVDPETFARFLSPAFTGVQLVSETLTDHADLLQRVRELWAFVLPGIVATGRAKALQGLPESVGVSR</sequence>
<dbReference type="InterPro" id="IPR047923">
    <property type="entry name" value="ArpA-like"/>
</dbReference>
<dbReference type="Gene3D" id="1.10.357.10">
    <property type="entry name" value="Tetracycline Repressor, domain 2"/>
    <property type="match status" value="1"/>
</dbReference>
<comment type="caution">
    <text evidence="6">The sequence shown here is derived from an EMBL/GenBank/DDBJ whole genome shotgun (WGS) entry which is preliminary data.</text>
</comment>
<reference evidence="6" key="1">
    <citation type="submission" date="2023-06" db="EMBL/GenBank/DDBJ databases">
        <title>MT1 and MT2 Draft Genomes of Novel Species.</title>
        <authorList>
            <person name="Venkateswaran K."/>
        </authorList>
    </citation>
    <scope>NUCLEOTIDE SEQUENCE</scope>
    <source>
        <strain evidence="6">F6_8S_P_1B</strain>
    </source>
</reference>
<dbReference type="PROSITE" id="PS50977">
    <property type="entry name" value="HTH_TETR_2"/>
    <property type="match status" value="1"/>
</dbReference>
<dbReference type="InterPro" id="IPR054126">
    <property type="entry name" value="CprB_TetR_C"/>
</dbReference>
<dbReference type="Pfam" id="PF21935">
    <property type="entry name" value="TetR_C_45"/>
    <property type="match status" value="1"/>
</dbReference>
<evidence type="ECO:0000313" key="6">
    <source>
        <dbReference type="EMBL" id="MDN4616279.1"/>
    </source>
</evidence>
<evidence type="ECO:0000256" key="3">
    <source>
        <dbReference type="ARBA" id="ARBA00023163"/>
    </source>
</evidence>
<keyword evidence="3" id="KW-0804">Transcription</keyword>
<dbReference type="EMBL" id="JAROCF010000001">
    <property type="protein sequence ID" value="MDN4616279.1"/>
    <property type="molecule type" value="Genomic_DNA"/>
</dbReference>
<dbReference type="SUPFAM" id="SSF46689">
    <property type="entry name" value="Homeodomain-like"/>
    <property type="match status" value="1"/>
</dbReference>
<accession>A0ABT8KFP8</accession>
<dbReference type="PANTHER" id="PTHR47506">
    <property type="entry name" value="TRANSCRIPTIONAL REGULATORY PROTEIN"/>
    <property type="match status" value="1"/>
</dbReference>
<protein>
    <submittedName>
        <fullName evidence="6">ScbR family autoregulator-binding transcription factor</fullName>
    </submittedName>
</protein>
<gene>
    <name evidence="6" type="ORF">P5G50_17665</name>
</gene>
<dbReference type="InterPro" id="IPR001647">
    <property type="entry name" value="HTH_TetR"/>
</dbReference>
<evidence type="ECO:0000256" key="2">
    <source>
        <dbReference type="ARBA" id="ARBA00023125"/>
    </source>
</evidence>
<dbReference type="NCBIfam" id="NF041196">
    <property type="entry name" value="ScbR_bind_reg"/>
    <property type="match status" value="1"/>
</dbReference>
<evidence type="ECO:0000256" key="4">
    <source>
        <dbReference type="PROSITE-ProRule" id="PRU00335"/>
    </source>
</evidence>
<dbReference type="SUPFAM" id="SSF48498">
    <property type="entry name" value="Tetracyclin repressor-like, C-terminal domain"/>
    <property type="match status" value="1"/>
</dbReference>
<dbReference type="PRINTS" id="PR00455">
    <property type="entry name" value="HTHTETR"/>
</dbReference>
<dbReference type="RefSeq" id="WP_301209462.1">
    <property type="nucleotide sequence ID" value="NZ_JAROCF010000001.1"/>
</dbReference>
<dbReference type="PANTHER" id="PTHR47506:SF1">
    <property type="entry name" value="HTH-TYPE TRANSCRIPTIONAL REGULATOR YJDC"/>
    <property type="match status" value="1"/>
</dbReference>
<dbReference type="InterPro" id="IPR036271">
    <property type="entry name" value="Tet_transcr_reg_TetR-rel_C_sf"/>
</dbReference>
<proteinExistence type="predicted"/>
<feature type="domain" description="HTH tetR-type" evidence="5">
    <location>
        <begin position="8"/>
        <end position="68"/>
    </location>
</feature>
<evidence type="ECO:0000256" key="1">
    <source>
        <dbReference type="ARBA" id="ARBA00023015"/>
    </source>
</evidence>
<evidence type="ECO:0000313" key="7">
    <source>
        <dbReference type="Proteomes" id="UP001174208"/>
    </source>
</evidence>
<keyword evidence="7" id="KW-1185">Reference proteome</keyword>
<dbReference type="InterPro" id="IPR009057">
    <property type="entry name" value="Homeodomain-like_sf"/>
</dbReference>
<name>A0ABT8KFP8_9MICO</name>
<dbReference type="Pfam" id="PF00440">
    <property type="entry name" value="TetR_N"/>
    <property type="match status" value="1"/>
</dbReference>
<evidence type="ECO:0000259" key="5">
    <source>
        <dbReference type="PROSITE" id="PS50977"/>
    </source>
</evidence>
<dbReference type="Proteomes" id="UP001174208">
    <property type="component" value="Unassembled WGS sequence"/>
</dbReference>